<dbReference type="KEGG" id="lbc:LACBIDRAFT_314777"/>
<organism evidence="4">
    <name type="scientific">Laccaria bicolor (strain S238N-H82 / ATCC MYA-4686)</name>
    <name type="common">Bicoloured deceiver</name>
    <name type="synonym">Laccaria laccata var. bicolor</name>
    <dbReference type="NCBI Taxonomy" id="486041"/>
    <lineage>
        <taxon>Eukaryota</taxon>
        <taxon>Fungi</taxon>
        <taxon>Dikarya</taxon>
        <taxon>Basidiomycota</taxon>
        <taxon>Agaricomycotina</taxon>
        <taxon>Agaricomycetes</taxon>
        <taxon>Agaricomycetidae</taxon>
        <taxon>Agaricales</taxon>
        <taxon>Agaricineae</taxon>
        <taxon>Hydnangiaceae</taxon>
        <taxon>Laccaria</taxon>
    </lineage>
</organism>
<sequence>MIRPIHVWPCVAKASDDEWPLAFNATLDALDTFPGTSPHYSQCQQVHCARCLPILRSSSSTFSPLANSSVKSRNEFSHKL</sequence>
<reference evidence="3 4" key="1">
    <citation type="journal article" date="2008" name="Nature">
        <title>The genome of Laccaria bicolor provides insights into mycorrhizal symbiosis.</title>
        <authorList>
            <person name="Martin F."/>
            <person name="Aerts A."/>
            <person name="Ahren D."/>
            <person name="Brun A."/>
            <person name="Danchin E.G.J."/>
            <person name="Duchaussoy F."/>
            <person name="Gibon J."/>
            <person name="Kohler A."/>
            <person name="Lindquist E."/>
            <person name="Pereda V."/>
            <person name="Salamov A."/>
            <person name="Shapiro H.J."/>
            <person name="Wuyts J."/>
            <person name="Blaudez D."/>
            <person name="Buee M."/>
            <person name="Brokstein P."/>
            <person name="Canbaeck B."/>
            <person name="Cohen D."/>
            <person name="Courty P.E."/>
            <person name="Coutinho P.M."/>
            <person name="Delaruelle C."/>
            <person name="Detter J.C."/>
            <person name="Deveau A."/>
            <person name="DiFazio S."/>
            <person name="Duplessis S."/>
            <person name="Fraissinet-Tachet L."/>
            <person name="Lucic E."/>
            <person name="Frey-Klett P."/>
            <person name="Fourrey C."/>
            <person name="Feussner I."/>
            <person name="Gay G."/>
            <person name="Grimwood J."/>
            <person name="Hoegger P.J."/>
            <person name="Jain P."/>
            <person name="Kilaru S."/>
            <person name="Labbe J."/>
            <person name="Lin Y.C."/>
            <person name="Legue V."/>
            <person name="Le Tacon F."/>
            <person name="Marmeisse R."/>
            <person name="Melayah D."/>
            <person name="Montanini B."/>
            <person name="Muratet M."/>
            <person name="Nehls U."/>
            <person name="Niculita-Hirzel H."/>
            <person name="Oudot-Le Secq M.P."/>
            <person name="Peter M."/>
            <person name="Quesneville H."/>
            <person name="Rajashekar B."/>
            <person name="Reich M."/>
            <person name="Rouhier N."/>
            <person name="Schmutz J."/>
            <person name="Yin T."/>
            <person name="Chalot M."/>
            <person name="Henrissat B."/>
            <person name="Kuees U."/>
            <person name="Lucas S."/>
            <person name="Van de Peer Y."/>
            <person name="Podila G.K."/>
            <person name="Polle A."/>
            <person name="Pukkila P.J."/>
            <person name="Richardson P.M."/>
            <person name="Rouze P."/>
            <person name="Sanders I.R."/>
            <person name="Stajich J.E."/>
            <person name="Tunlid A."/>
            <person name="Tuskan G."/>
            <person name="Grigoriev I.V."/>
        </authorList>
    </citation>
    <scope>NUCLEOTIDE SEQUENCE [LARGE SCALE GENOMIC DNA]</scope>
    <source>
        <strain evidence="4">S238N-H82 / ATCC MYA-4686</strain>
    </source>
</reference>
<name>B0DL56_LACBS</name>
<protein>
    <submittedName>
        <fullName evidence="3">Predicted protein</fullName>
    </submittedName>
</protein>
<feature type="region of interest" description="Disordered" evidence="1">
    <location>
        <begin position="59"/>
        <end position="80"/>
    </location>
</feature>
<accession>B0DL56</accession>
<gene>
    <name evidence="3" type="ORF">LACBIDRAFT_304190</name>
    <name evidence="2" type="ORF">LACBIDRAFT_314777</name>
</gene>
<keyword evidence="4" id="KW-1185">Reference proteome</keyword>
<dbReference type="RefSeq" id="XP_001884675.1">
    <property type="nucleotide sequence ID" value="XM_001884640.1"/>
</dbReference>
<dbReference type="InParanoid" id="B0DL56"/>
<evidence type="ECO:0000313" key="4">
    <source>
        <dbReference type="Proteomes" id="UP000001194"/>
    </source>
</evidence>
<evidence type="ECO:0000313" key="3">
    <source>
        <dbReference type="EMBL" id="EDR04851.1"/>
    </source>
</evidence>
<dbReference type="GeneID" id="6086963"/>
<dbReference type="AlphaFoldDB" id="B0DL56"/>
<evidence type="ECO:0000256" key="1">
    <source>
        <dbReference type="SAM" id="MobiDB-lite"/>
    </source>
</evidence>
<proteinExistence type="predicted"/>
<evidence type="ECO:0000313" key="2">
    <source>
        <dbReference type="EMBL" id="EDQ98042.1"/>
    </source>
</evidence>
<dbReference type="KEGG" id="lbc:LACBIDRAFT_304190"/>
<dbReference type="HOGENOM" id="CLU_2590169_0_0_1"/>
<dbReference type="EMBL" id="DS547658">
    <property type="protein sequence ID" value="EDQ98042.1"/>
    <property type="molecule type" value="Genomic_DNA"/>
</dbReference>
<dbReference type="Proteomes" id="UP000001194">
    <property type="component" value="Unassembled WGS sequence"/>
</dbReference>
<dbReference type="RefSeq" id="XP_001891307.1">
    <property type="nucleotide sequence ID" value="XM_001891272.1"/>
</dbReference>
<dbReference type="GeneID" id="6080253"/>
<dbReference type="EMBL" id="DS547116">
    <property type="protein sequence ID" value="EDR04851.1"/>
    <property type="molecule type" value="Genomic_DNA"/>
</dbReference>
<feature type="compositionally biased region" description="Polar residues" evidence="1">
    <location>
        <begin position="59"/>
        <end position="71"/>
    </location>
</feature>